<dbReference type="InterPro" id="IPR021115">
    <property type="entry name" value="Pyridoxal-P_BS"/>
</dbReference>
<feature type="region of interest" description="Disordered" evidence="10">
    <location>
        <begin position="563"/>
        <end position="591"/>
    </location>
</feature>
<evidence type="ECO:0000256" key="5">
    <source>
        <dbReference type="ARBA" id="ARBA00022584"/>
    </source>
</evidence>
<organism evidence="11 12">
    <name type="scientific">Penaeus vannamei</name>
    <name type="common">Whiteleg shrimp</name>
    <name type="synonym">Litopenaeus vannamei</name>
    <dbReference type="NCBI Taxonomy" id="6689"/>
    <lineage>
        <taxon>Eukaryota</taxon>
        <taxon>Metazoa</taxon>
        <taxon>Ecdysozoa</taxon>
        <taxon>Arthropoda</taxon>
        <taxon>Crustacea</taxon>
        <taxon>Multicrustacea</taxon>
        <taxon>Malacostraca</taxon>
        <taxon>Eumalacostraca</taxon>
        <taxon>Eucarida</taxon>
        <taxon>Decapoda</taxon>
        <taxon>Dendrobranchiata</taxon>
        <taxon>Penaeoidea</taxon>
        <taxon>Penaeidae</taxon>
        <taxon>Penaeus</taxon>
    </lineage>
</organism>
<comment type="similarity">
    <text evidence="2">Belongs to the group II decarboxylase family.</text>
</comment>
<dbReference type="InterPro" id="IPR015424">
    <property type="entry name" value="PyrdxlP-dep_Trfase"/>
</dbReference>
<evidence type="ECO:0000313" key="12">
    <source>
        <dbReference type="Proteomes" id="UP000283509"/>
    </source>
</evidence>
<proteinExistence type="inferred from homology"/>
<dbReference type="Proteomes" id="UP000283509">
    <property type="component" value="Unassembled WGS sequence"/>
</dbReference>
<feature type="compositionally biased region" description="Basic and acidic residues" evidence="10">
    <location>
        <begin position="17"/>
        <end position="31"/>
    </location>
</feature>
<dbReference type="SUPFAM" id="SSF53383">
    <property type="entry name" value="PLP-dependent transferases"/>
    <property type="match status" value="1"/>
</dbReference>
<dbReference type="Gene3D" id="3.90.1150.10">
    <property type="entry name" value="Aspartate Aminotransferase, domain 1"/>
    <property type="match status" value="1"/>
</dbReference>
<dbReference type="Gene3D" id="3.40.640.10">
    <property type="entry name" value="Type I PLP-dependent aspartate aminotransferase-like (Major domain)"/>
    <property type="match status" value="1"/>
</dbReference>
<evidence type="ECO:0000256" key="2">
    <source>
        <dbReference type="ARBA" id="ARBA00009533"/>
    </source>
</evidence>
<reference evidence="11 12" key="1">
    <citation type="submission" date="2018-04" db="EMBL/GenBank/DDBJ databases">
        <authorList>
            <person name="Zhang X."/>
            <person name="Yuan J."/>
            <person name="Li F."/>
            <person name="Xiang J."/>
        </authorList>
    </citation>
    <scope>NUCLEOTIDE SEQUENCE [LARGE SCALE GENOMIC DNA]</scope>
    <source>
        <tissue evidence="11">Muscle</tissue>
    </source>
</reference>
<reference evidence="11 12" key="2">
    <citation type="submission" date="2019-01" db="EMBL/GenBank/DDBJ databases">
        <title>The decoding of complex shrimp genome reveals the adaptation for benthos swimmer, frequently molting mechanism and breeding impact on genome.</title>
        <authorList>
            <person name="Sun Y."/>
            <person name="Gao Y."/>
            <person name="Yu Y."/>
        </authorList>
    </citation>
    <scope>NUCLEOTIDE SEQUENCE [LARGE SCALE GENOMIC DNA]</scope>
    <source>
        <tissue evidence="11">Muscle</tissue>
    </source>
</reference>
<dbReference type="InterPro" id="IPR002129">
    <property type="entry name" value="PyrdxlP-dep_de-COase"/>
</dbReference>
<gene>
    <name evidence="11" type="ORF">C7M84_006331</name>
</gene>
<dbReference type="InterPro" id="IPR015421">
    <property type="entry name" value="PyrdxlP-dep_Trfase_major"/>
</dbReference>
<evidence type="ECO:0000313" key="11">
    <source>
        <dbReference type="EMBL" id="ROT75135.1"/>
    </source>
</evidence>
<feature type="region of interest" description="Disordered" evidence="10">
    <location>
        <begin position="90"/>
        <end position="113"/>
    </location>
</feature>
<evidence type="ECO:0000256" key="9">
    <source>
        <dbReference type="ARBA" id="ARBA00039946"/>
    </source>
</evidence>
<dbReference type="PROSITE" id="PS00392">
    <property type="entry name" value="DDC_GAD_HDC_YDC"/>
    <property type="match status" value="1"/>
</dbReference>
<evidence type="ECO:0000256" key="1">
    <source>
        <dbReference type="ARBA" id="ARBA00001933"/>
    </source>
</evidence>
<comment type="cofactor">
    <cofactor evidence="1">
        <name>pyridoxal 5'-phosphate</name>
        <dbReference type="ChEBI" id="CHEBI:597326"/>
    </cofactor>
</comment>
<comment type="subunit">
    <text evidence="3">Homodimer.</text>
</comment>
<evidence type="ECO:0000256" key="6">
    <source>
        <dbReference type="ARBA" id="ARBA00022793"/>
    </source>
</evidence>
<evidence type="ECO:0000256" key="7">
    <source>
        <dbReference type="ARBA" id="ARBA00022898"/>
    </source>
</evidence>
<dbReference type="InterPro" id="IPR010977">
    <property type="entry name" value="Aromatic_deC"/>
</dbReference>
<evidence type="ECO:0000256" key="4">
    <source>
        <dbReference type="ARBA" id="ARBA00012320"/>
    </source>
</evidence>
<dbReference type="GO" id="GO:0001694">
    <property type="term" value="P:histamine biosynthetic process"/>
    <property type="evidence" value="ECO:0007669"/>
    <property type="project" value="TreeGrafter"/>
</dbReference>
<dbReference type="EMBL" id="QCYY01001808">
    <property type="protein sequence ID" value="ROT75135.1"/>
    <property type="molecule type" value="Genomic_DNA"/>
</dbReference>
<dbReference type="FunFam" id="3.90.1150.10:FF:000018">
    <property type="entry name" value="Histidine decarboxylase"/>
    <property type="match status" value="1"/>
</dbReference>
<name>A0A3R7QR51_PENVA</name>
<dbReference type="AlphaFoldDB" id="A0A3R7QR51"/>
<dbReference type="STRING" id="6689.A0A3R7QR51"/>
<feature type="region of interest" description="Disordered" evidence="10">
    <location>
        <begin position="17"/>
        <end position="38"/>
    </location>
</feature>
<evidence type="ECO:0000256" key="3">
    <source>
        <dbReference type="ARBA" id="ARBA00011738"/>
    </source>
</evidence>
<dbReference type="OrthoDB" id="639767at2759"/>
<dbReference type="EC" id="4.1.1.22" evidence="4"/>
<evidence type="ECO:0000256" key="8">
    <source>
        <dbReference type="ARBA" id="ARBA00023239"/>
    </source>
</evidence>
<dbReference type="PRINTS" id="PR00800">
    <property type="entry name" value="YHDCRBOXLASE"/>
</dbReference>
<sequence length="681" mass="75244">MSGGEWEEVGEWREWVIAENSTRKSGPDNEKQNGSPPPLSLSTPYLLSFSLSLPIFPLLPCSPLHYLSPLHPPPHLIPFSPHLFPPPPPLPFPPSSPHPPSPPPHYPPPLPPTHLLRSHLPPSLSLSLSLSSLSLPLSLSLFSLSLSLSLSHLSACFVSASLFFLTNSPPSLPSPPTPYSLTLSPSPLLPPPPSPHLHALPLSLYPPLPRALSHLQHELWMHVDAAYAGSAFICPEFRHFMDGIEYAHSIAFNPSKWMMVHFDCTAMWVKNSGSLHRTFNVDPIYLQHENSGLAIDYMLLPFLTAVLTFQHWQIGLSKRFRALKLWFVIRSFGVAGLQKHIREGVRMAQKFEVFVKSDPRFEIPTPRHLGMVVFRLKGENELTEKLLKKMNSSGKLHCVPACLKGKYVIRFTVTSTYTTVEDLSRDWAIIRATASEVLSKTPAEEQKTRVFLKDTRKNPDFGTSLLLANSPMSPKIVNGSFAAIFDNNDVLFEFAKKLQQLKFDVKDSPGKAMRKRIKGMLMAGKQYSLDSRMDLVTTLVSSARPGENMPTMRENSVELQDFQEPGVDTAVQTEGGYSPSRGRSRSVDDGIVTPDLKSLELDEAIAEGDGESSSPEGEVNHRSQALNGNVHASICHKCGSAIAAHLFFILSLSSLLPSFPPSLPHDPRAASSLLTVSSSFF</sequence>
<keyword evidence="8" id="KW-0456">Lyase</keyword>
<keyword evidence="12" id="KW-1185">Reference proteome</keyword>
<dbReference type="GO" id="GO:0004398">
    <property type="term" value="F:histidine decarboxylase activity"/>
    <property type="evidence" value="ECO:0007669"/>
    <property type="project" value="UniProtKB-EC"/>
</dbReference>
<comment type="caution">
    <text evidence="11">The sequence shown here is derived from an EMBL/GenBank/DDBJ whole genome shotgun (WGS) entry which is preliminary data.</text>
</comment>
<dbReference type="GO" id="GO:0005737">
    <property type="term" value="C:cytoplasm"/>
    <property type="evidence" value="ECO:0007669"/>
    <property type="project" value="TreeGrafter"/>
</dbReference>
<dbReference type="PANTHER" id="PTHR11999">
    <property type="entry name" value="GROUP II PYRIDOXAL-5-PHOSPHATE DECARBOXYLASE"/>
    <property type="match status" value="1"/>
</dbReference>
<dbReference type="GO" id="GO:0042423">
    <property type="term" value="P:catecholamine biosynthetic process"/>
    <property type="evidence" value="ECO:0007669"/>
    <property type="project" value="UniProtKB-KW"/>
</dbReference>
<dbReference type="Pfam" id="PF00282">
    <property type="entry name" value="Pyridoxal_deC"/>
    <property type="match status" value="1"/>
</dbReference>
<keyword evidence="5" id="KW-0127">Catecholamine biosynthesis</keyword>
<dbReference type="GO" id="GO:0030170">
    <property type="term" value="F:pyridoxal phosphate binding"/>
    <property type="evidence" value="ECO:0007669"/>
    <property type="project" value="InterPro"/>
</dbReference>
<dbReference type="GO" id="GO:0006548">
    <property type="term" value="P:L-histidine catabolic process"/>
    <property type="evidence" value="ECO:0007669"/>
    <property type="project" value="TreeGrafter"/>
</dbReference>
<keyword evidence="6" id="KW-0210">Decarboxylase</keyword>
<evidence type="ECO:0000256" key="10">
    <source>
        <dbReference type="SAM" id="MobiDB-lite"/>
    </source>
</evidence>
<accession>A0A3R7QR51</accession>
<protein>
    <recommendedName>
        <fullName evidence="9">Histidine decarboxylase</fullName>
        <ecNumber evidence="4">4.1.1.22</ecNumber>
    </recommendedName>
</protein>
<feature type="compositionally biased region" description="Pro residues" evidence="10">
    <location>
        <begin position="90"/>
        <end position="112"/>
    </location>
</feature>
<dbReference type="InterPro" id="IPR015422">
    <property type="entry name" value="PyrdxlP-dep_Trfase_small"/>
</dbReference>
<dbReference type="PANTHER" id="PTHR11999:SF68">
    <property type="entry name" value="HISTIDINE DECARBOXYLASE"/>
    <property type="match status" value="1"/>
</dbReference>
<keyword evidence="7" id="KW-0663">Pyridoxal phosphate</keyword>